<evidence type="ECO:0000313" key="2">
    <source>
        <dbReference type="Proteomes" id="UP000593899"/>
    </source>
</evidence>
<dbReference type="Proteomes" id="UP000593899">
    <property type="component" value="Segment"/>
</dbReference>
<dbReference type="KEGG" id="vg:65128633"/>
<proteinExistence type="predicted"/>
<dbReference type="EMBL" id="MT774377">
    <property type="protein sequence ID" value="QOR58177.1"/>
    <property type="molecule type" value="Genomic_DNA"/>
</dbReference>
<protein>
    <submittedName>
        <fullName evidence="1">Uncharacterized protein</fullName>
    </submittedName>
</protein>
<dbReference type="RefSeq" id="YP_010110335.1">
    <property type="nucleotide sequence ID" value="NC_055870.1"/>
</dbReference>
<dbReference type="GeneID" id="65128633"/>
<organism evidence="1 2">
    <name type="scientific">uncultured phage cr107_1</name>
    <dbReference type="NCBI Taxonomy" id="2772061"/>
    <lineage>
        <taxon>Viruses</taxon>
        <taxon>Duplodnaviria</taxon>
        <taxon>Heunggongvirae</taxon>
        <taxon>Uroviricota</taxon>
        <taxon>Caudoviricetes</taxon>
        <taxon>Crassvirales</taxon>
        <taxon>Intestiviridae</taxon>
        <taxon>Churivirinae</taxon>
        <taxon>Jahgtovirus</taxon>
        <taxon>Jahgtovirus intestinihominis</taxon>
    </lineage>
</organism>
<name>A0A7M1RUR9_9CAUD</name>
<keyword evidence="2" id="KW-1185">Reference proteome</keyword>
<evidence type="ECO:0000313" key="1">
    <source>
        <dbReference type="EMBL" id="QOR58177.1"/>
    </source>
</evidence>
<accession>A0A7M1RUR9</accession>
<sequence length="230" mass="25067">MGTKVNDAARLAAEAAAKAAKEAAEAASANAETDATNKAADEAIDARIVDLSEYQGQDADDITRLLLDRPDFENHDSLMITNIIDNSNRYAGALTVVVNRNIPQFVKDAASGTYVESTTRNIFTTRIQLSAILKGQGEPMLANAVMTAPLSVLHVIFKKARISVLGHVLAQGEVFVNPYAAKMSREERVNEHDRYEYFPYELSMRTLSLADEMLVADMLAKYQPDAEGAA</sequence>
<reference evidence="1 2" key="1">
    <citation type="submission" date="2020-07" db="EMBL/GenBank/DDBJ databases">
        <title>Taxonomic proposal: Crassvirales, a new order of highly abundant and diverse bacterial viruses.</title>
        <authorList>
            <person name="Shkoporov A.N."/>
            <person name="Stockdale S.R."/>
            <person name="Guerin E."/>
            <person name="Ross R.P."/>
            <person name="Hill C."/>
        </authorList>
    </citation>
    <scope>NUCLEOTIDE SEQUENCE [LARGE SCALE GENOMIC DNA]</scope>
</reference>